<gene>
    <name evidence="1" type="ORF">ACFSRZ_00940</name>
</gene>
<evidence type="ECO:0000313" key="2">
    <source>
        <dbReference type="Proteomes" id="UP001597508"/>
    </source>
</evidence>
<sequence length="163" mass="19125">MGYVICRTPRDIIDYGLGYLKILAPNYYVKRLCKFIETYKPHVIVLKDYGEGLYMVKPRVRKVIEAIENVAYKEGLTVHRYSRSEMIKIFSQFGETNKFGISLTLSRWYPNLEHLLAPKRTLTKTEDYYMGIFDAHALMCTHFATISPNKEQKHELESHQQPN</sequence>
<dbReference type="RefSeq" id="WP_379664638.1">
    <property type="nucleotide sequence ID" value="NZ_JBHULH010000001.1"/>
</dbReference>
<comment type="caution">
    <text evidence="1">The sequence shown here is derived from an EMBL/GenBank/DDBJ whole genome shotgun (WGS) entry which is preliminary data.</text>
</comment>
<name>A0ABW5LM31_9FLAO</name>
<keyword evidence="2" id="KW-1185">Reference proteome</keyword>
<proteinExistence type="predicted"/>
<accession>A0ABW5LM31</accession>
<dbReference type="EMBL" id="JBHULH010000001">
    <property type="protein sequence ID" value="MFD2565913.1"/>
    <property type="molecule type" value="Genomic_DNA"/>
</dbReference>
<protein>
    <recommendedName>
        <fullName evidence="3">Terminase large subunit gp17-like C-terminal domain-containing protein</fullName>
    </recommendedName>
</protein>
<evidence type="ECO:0008006" key="3">
    <source>
        <dbReference type="Google" id="ProtNLM"/>
    </source>
</evidence>
<evidence type="ECO:0000313" key="1">
    <source>
        <dbReference type="EMBL" id="MFD2565913.1"/>
    </source>
</evidence>
<organism evidence="1 2">
    <name type="scientific">Pseudotenacibaculum haliotis</name>
    <dbReference type="NCBI Taxonomy" id="1862138"/>
    <lineage>
        <taxon>Bacteria</taxon>
        <taxon>Pseudomonadati</taxon>
        <taxon>Bacteroidota</taxon>
        <taxon>Flavobacteriia</taxon>
        <taxon>Flavobacteriales</taxon>
        <taxon>Flavobacteriaceae</taxon>
        <taxon>Pseudotenacibaculum</taxon>
    </lineage>
</organism>
<dbReference type="Proteomes" id="UP001597508">
    <property type="component" value="Unassembled WGS sequence"/>
</dbReference>
<reference evidence="2" key="1">
    <citation type="journal article" date="2019" name="Int. J. Syst. Evol. Microbiol.">
        <title>The Global Catalogue of Microorganisms (GCM) 10K type strain sequencing project: providing services to taxonomists for standard genome sequencing and annotation.</title>
        <authorList>
            <consortium name="The Broad Institute Genomics Platform"/>
            <consortium name="The Broad Institute Genome Sequencing Center for Infectious Disease"/>
            <person name="Wu L."/>
            <person name="Ma J."/>
        </authorList>
    </citation>
    <scope>NUCLEOTIDE SEQUENCE [LARGE SCALE GENOMIC DNA]</scope>
    <source>
        <strain evidence="2">KCTC 52127</strain>
    </source>
</reference>